<evidence type="ECO:0000256" key="9">
    <source>
        <dbReference type="ARBA" id="ARBA00023180"/>
    </source>
</evidence>
<gene>
    <name evidence="12" type="ORF">K461DRAFT_126594</name>
</gene>
<dbReference type="PANTHER" id="PTHR31030:SF1">
    <property type="entry name" value="PLASMA MEMBRANE FUSION PROTEIN PRM1"/>
    <property type="match status" value="1"/>
</dbReference>
<sequence length="766" mass="82709">MSSAPGQQHTFPVAPPSPSAGVHEMRDCCAAHAASRPLIQPSSQPTPYLGLPARLSQVWINRWTILLLLVLIRTILAIADLDNSLGSARTEALSACTKVENVGSALASMPHYLSGGVNDLTAHGIDKAVNGLMHMLILSVTGVEEIAVFVVNMMISTYVCLITFAVGGSLHIAIQVAEEVGNFLNTTVKNVGGDLSKAASGLETAMNGFLSDVNKLGSLFTGKTPSAPTVDFTSEINALNGLQLPTGYDQGLSKLNASIPNFADVKNFTNNLIRFPFEEVKQLLNHSLPNYSMNRSIFPVPQREQLTFCSDNNGIEEFFVELIKIERIARKVFIAVLLVAMVIACVPMAYREIRRWRSLKQRIAVMRTEAVDEVDAAYIVSRPYTASAGIYLASKCASRRGKTMVRFAVAYATTIPALFVLSLALAGLLACLCQYILLKTIEKEVPALTNQVGAFADKVVNSLTNASEQWSIGTNQVINQTNAKINQDVFGWVNTTTGAINNTLNEFVDGMTKGLNMTFGGTPLYDPVMEVLNCLVLLKVQGIEKALTWVSDNAYITFPELPTDTFSAGALDRMSENGNNSLLATGPDNEASDAISNAVLKVTKHLEGMIRQEAIISTSILMIWVIIALIGITHAAMMAFRQRKDSPITSAAPRSSEDNSLDGAGSSINEKSSALANVPSYEQATFGNADSHGNKFRGQTYTLTPQPLPTFRIVRPAMVISQSPLRLILCPILGLSPIRDLAIRSLMRDDEPCSPAQPPSSSAVLR</sequence>
<comment type="subcellular location">
    <subcellularLocation>
        <location evidence="2 10">Cell membrane</location>
        <topology evidence="2 10">Multi-pass membrane protein</topology>
    </subcellularLocation>
</comment>
<keyword evidence="7 10" id="KW-1133">Transmembrane helix</keyword>
<comment type="caution">
    <text evidence="12">The sequence shown here is derived from an EMBL/GenBank/DDBJ whole genome shotgun (WGS) entry which is preliminary data.</text>
</comment>
<feature type="transmembrane region" description="Helical" evidence="10">
    <location>
        <begin position="408"/>
        <end position="438"/>
    </location>
</feature>
<keyword evidence="8 10" id="KW-0472">Membrane</keyword>
<evidence type="ECO:0000256" key="1">
    <source>
        <dbReference type="ARBA" id="ARBA00002512"/>
    </source>
</evidence>
<dbReference type="PANTHER" id="PTHR31030">
    <property type="entry name" value="PLASMA MEMBRANE FUSION PROTEIN PRM1"/>
    <property type="match status" value="1"/>
</dbReference>
<evidence type="ECO:0000256" key="2">
    <source>
        <dbReference type="ARBA" id="ARBA00004651"/>
    </source>
</evidence>
<organism evidence="12 13">
    <name type="scientific">Myriangium duriaei CBS 260.36</name>
    <dbReference type="NCBI Taxonomy" id="1168546"/>
    <lineage>
        <taxon>Eukaryota</taxon>
        <taxon>Fungi</taxon>
        <taxon>Dikarya</taxon>
        <taxon>Ascomycota</taxon>
        <taxon>Pezizomycotina</taxon>
        <taxon>Dothideomycetes</taxon>
        <taxon>Dothideomycetidae</taxon>
        <taxon>Myriangiales</taxon>
        <taxon>Myriangiaceae</taxon>
        <taxon>Myriangium</taxon>
    </lineage>
</organism>
<feature type="region of interest" description="Disordered" evidence="11">
    <location>
        <begin position="647"/>
        <end position="668"/>
    </location>
</feature>
<keyword evidence="6 10" id="KW-0184">Conjugation</keyword>
<keyword evidence="9" id="KW-0325">Glycoprotein</keyword>
<comment type="similarity">
    <text evidence="3 10">Belongs to the PRM1 family.</text>
</comment>
<accession>A0A9P4MH32</accession>
<dbReference type="GO" id="GO:0005886">
    <property type="term" value="C:plasma membrane"/>
    <property type="evidence" value="ECO:0007669"/>
    <property type="project" value="UniProtKB-SubCell"/>
</dbReference>
<evidence type="ECO:0000256" key="10">
    <source>
        <dbReference type="RuleBase" id="RU366035"/>
    </source>
</evidence>
<dbReference type="EMBL" id="ML996084">
    <property type="protein sequence ID" value="KAF2154305.1"/>
    <property type="molecule type" value="Genomic_DNA"/>
</dbReference>
<name>A0A9P4MH32_9PEZI</name>
<evidence type="ECO:0000313" key="12">
    <source>
        <dbReference type="EMBL" id="KAF2154305.1"/>
    </source>
</evidence>
<evidence type="ECO:0000256" key="8">
    <source>
        <dbReference type="ARBA" id="ARBA00023136"/>
    </source>
</evidence>
<evidence type="ECO:0000313" key="13">
    <source>
        <dbReference type="Proteomes" id="UP000799439"/>
    </source>
</evidence>
<evidence type="ECO:0000256" key="7">
    <source>
        <dbReference type="ARBA" id="ARBA00022989"/>
    </source>
</evidence>
<evidence type="ECO:0000256" key="3">
    <source>
        <dbReference type="ARBA" id="ARBA00010780"/>
    </source>
</evidence>
<dbReference type="InterPro" id="IPR026777">
    <property type="entry name" value="PRM1"/>
</dbReference>
<dbReference type="AlphaFoldDB" id="A0A9P4MH32"/>
<keyword evidence="13" id="KW-1185">Reference proteome</keyword>
<dbReference type="GO" id="GO:0043332">
    <property type="term" value="C:mating projection tip"/>
    <property type="evidence" value="ECO:0007669"/>
    <property type="project" value="UniProtKB-UniRule"/>
</dbReference>
<evidence type="ECO:0000256" key="5">
    <source>
        <dbReference type="ARBA" id="ARBA00022692"/>
    </source>
</evidence>
<keyword evidence="5 10" id="KW-0812">Transmembrane</keyword>
<dbReference type="OrthoDB" id="5356111at2759"/>
<dbReference type="Proteomes" id="UP000799439">
    <property type="component" value="Unassembled WGS sequence"/>
</dbReference>
<dbReference type="GO" id="GO:0032220">
    <property type="term" value="P:plasma membrane fusion involved in cytogamy"/>
    <property type="evidence" value="ECO:0007669"/>
    <property type="project" value="TreeGrafter"/>
</dbReference>
<reference evidence="12" key="1">
    <citation type="journal article" date="2020" name="Stud. Mycol.">
        <title>101 Dothideomycetes genomes: a test case for predicting lifestyles and emergence of pathogens.</title>
        <authorList>
            <person name="Haridas S."/>
            <person name="Albert R."/>
            <person name="Binder M."/>
            <person name="Bloem J."/>
            <person name="Labutti K."/>
            <person name="Salamov A."/>
            <person name="Andreopoulos B."/>
            <person name="Baker S."/>
            <person name="Barry K."/>
            <person name="Bills G."/>
            <person name="Bluhm B."/>
            <person name="Cannon C."/>
            <person name="Castanera R."/>
            <person name="Culley D."/>
            <person name="Daum C."/>
            <person name="Ezra D."/>
            <person name="Gonzalez J."/>
            <person name="Henrissat B."/>
            <person name="Kuo A."/>
            <person name="Liang C."/>
            <person name="Lipzen A."/>
            <person name="Lutzoni F."/>
            <person name="Magnuson J."/>
            <person name="Mondo S."/>
            <person name="Nolan M."/>
            <person name="Ohm R."/>
            <person name="Pangilinan J."/>
            <person name="Park H.-J."/>
            <person name="Ramirez L."/>
            <person name="Alfaro M."/>
            <person name="Sun H."/>
            <person name="Tritt A."/>
            <person name="Yoshinaga Y."/>
            <person name="Zwiers L.-H."/>
            <person name="Turgeon B."/>
            <person name="Goodwin S."/>
            <person name="Spatafora J."/>
            <person name="Crous P."/>
            <person name="Grigoriev I."/>
        </authorList>
    </citation>
    <scope>NUCLEOTIDE SEQUENCE</scope>
    <source>
        <strain evidence="12">CBS 260.36</strain>
    </source>
</reference>
<evidence type="ECO:0000256" key="4">
    <source>
        <dbReference type="ARBA" id="ARBA00022475"/>
    </source>
</evidence>
<protein>
    <recommendedName>
        <fullName evidence="10">Plasma membrane fusion protein PRM1</fullName>
    </recommendedName>
</protein>
<comment type="function">
    <text evidence="1 10">Involved in cell fusion during mating by stabilizing the plasma membrane fusion event.</text>
</comment>
<proteinExistence type="inferred from homology"/>
<feature type="transmembrane region" description="Helical" evidence="10">
    <location>
        <begin position="614"/>
        <end position="640"/>
    </location>
</feature>
<evidence type="ECO:0000256" key="11">
    <source>
        <dbReference type="SAM" id="MobiDB-lite"/>
    </source>
</evidence>
<comment type="caution">
    <text evidence="10">Lacks conserved residue(s) required for the propagation of feature annotation.</text>
</comment>
<evidence type="ECO:0000256" key="6">
    <source>
        <dbReference type="ARBA" id="ARBA00022971"/>
    </source>
</evidence>
<keyword evidence="4 10" id="KW-1003">Cell membrane</keyword>
<feature type="transmembrane region" description="Helical" evidence="10">
    <location>
        <begin position="332"/>
        <end position="350"/>
    </location>
</feature>